<dbReference type="InterPro" id="IPR051076">
    <property type="entry name" value="Golgi_membrane_TVP38/TMEM64"/>
</dbReference>
<dbReference type="AlphaFoldDB" id="A0A1C7N5B7"/>
<name>A0A1C7N5B7_9FUNG</name>
<sequence>MAATFGQHEDSTLQNYANIELSRLSLQQQEHLLVEDDQDARLYLKPPSRWERWRQQFTKEKLKALAYEKRWSLIFIGISILLGIISYHYRREFFETLEYISQQLVAMGFGYEYFREEKSEQTANMLRTDRGYVLMASLIFLSSFPPIMGYATYQTLSGFTYGFGVGFFISYVSALAGGVVCFQLSRTCLGEHRIRKLMDKSHSLKSLIKAVDKKGFNLFLLIRFSPYPFNLMNVLFAITHITLPQFVIGTGISLIKIGLHVYVGANLTSFAKHLLGEDKDDMTEGELRAEKVKFFGAIALSSLAFVVLIYVFYVAKQAVKEEEEQMAFLGHHDEEEGFLDDSEQEEEEVVRNDNDGMSLDNWDAWDEQAVNQAFTDSNIKKGLGKND</sequence>
<dbReference type="GO" id="GO:0000139">
    <property type="term" value="C:Golgi membrane"/>
    <property type="evidence" value="ECO:0007669"/>
    <property type="project" value="UniProtKB-SubCell"/>
</dbReference>
<evidence type="ECO:0000256" key="11">
    <source>
        <dbReference type="SAM" id="Phobius"/>
    </source>
</evidence>
<comment type="similarity">
    <text evidence="3">Belongs to the TVP38/TMEM64 family.</text>
</comment>
<evidence type="ECO:0000256" key="7">
    <source>
        <dbReference type="ARBA" id="ARBA00022989"/>
    </source>
</evidence>
<keyword evidence="6 11" id="KW-0812">Transmembrane</keyword>
<keyword evidence="14" id="KW-1185">Reference proteome</keyword>
<evidence type="ECO:0000256" key="8">
    <source>
        <dbReference type="ARBA" id="ARBA00023034"/>
    </source>
</evidence>
<dbReference type="PANTHER" id="PTHR47549">
    <property type="entry name" value="GOLGI APPARATUS MEMBRANE PROTEIN TVP38-RELATED"/>
    <property type="match status" value="1"/>
</dbReference>
<evidence type="ECO:0000256" key="3">
    <source>
        <dbReference type="ARBA" id="ARBA00008640"/>
    </source>
</evidence>
<evidence type="ECO:0000256" key="10">
    <source>
        <dbReference type="SAM" id="MobiDB-lite"/>
    </source>
</evidence>
<accession>A0A1C7N5B7</accession>
<feature type="transmembrane region" description="Helical" evidence="11">
    <location>
        <begin position="71"/>
        <end position="89"/>
    </location>
</feature>
<comment type="caution">
    <text evidence="13">The sequence shown here is derived from an EMBL/GenBank/DDBJ whole genome shotgun (WGS) entry which is preliminary data.</text>
</comment>
<feature type="transmembrane region" description="Helical" evidence="11">
    <location>
        <begin position="159"/>
        <end position="185"/>
    </location>
</feature>
<gene>
    <name evidence="13" type="primary">tvp38_1</name>
    <name evidence="13" type="ORF">A0J61_08092</name>
</gene>
<dbReference type="InterPro" id="IPR032816">
    <property type="entry name" value="VTT_dom"/>
</dbReference>
<keyword evidence="8" id="KW-0333">Golgi apparatus</keyword>
<evidence type="ECO:0000256" key="2">
    <source>
        <dbReference type="ARBA" id="ARBA00004653"/>
    </source>
</evidence>
<comment type="subcellular location">
    <subcellularLocation>
        <location evidence="2">Golgi apparatus membrane</location>
        <topology evidence="2">Multi-pass membrane protein</topology>
    </subcellularLocation>
</comment>
<keyword evidence="9 11" id="KW-0472">Membrane</keyword>
<dbReference type="Pfam" id="PF09335">
    <property type="entry name" value="VTT_dom"/>
    <property type="match status" value="1"/>
</dbReference>
<dbReference type="InParanoid" id="A0A1C7N5B7"/>
<evidence type="ECO:0000256" key="4">
    <source>
        <dbReference type="ARBA" id="ARBA00013533"/>
    </source>
</evidence>
<reference evidence="13 14" key="1">
    <citation type="submission" date="2016-03" db="EMBL/GenBank/DDBJ databases">
        <title>Choanephora cucurbitarum.</title>
        <authorList>
            <person name="Min B."/>
            <person name="Park H."/>
            <person name="Park J.-H."/>
            <person name="Shin H.-D."/>
            <person name="Choi I.-G."/>
        </authorList>
    </citation>
    <scope>NUCLEOTIDE SEQUENCE [LARGE SCALE GENOMIC DNA]</scope>
    <source>
        <strain evidence="13 14">KUS-F28377</strain>
    </source>
</reference>
<protein>
    <recommendedName>
        <fullName evidence="4">Golgi apparatus membrane protein TVP38</fullName>
    </recommendedName>
    <alternativeName>
        <fullName evidence="5">Golgi apparatus membrane protein tvp38</fullName>
    </alternativeName>
</protein>
<evidence type="ECO:0000313" key="14">
    <source>
        <dbReference type="Proteomes" id="UP000093000"/>
    </source>
</evidence>
<evidence type="ECO:0000256" key="5">
    <source>
        <dbReference type="ARBA" id="ARBA00020673"/>
    </source>
</evidence>
<feature type="transmembrane region" description="Helical" evidence="11">
    <location>
        <begin position="132"/>
        <end position="153"/>
    </location>
</feature>
<dbReference type="Proteomes" id="UP000093000">
    <property type="component" value="Unassembled WGS sequence"/>
</dbReference>
<keyword evidence="7 11" id="KW-1133">Transmembrane helix</keyword>
<evidence type="ECO:0000259" key="12">
    <source>
        <dbReference type="Pfam" id="PF09335"/>
    </source>
</evidence>
<dbReference type="OrthoDB" id="166803at2759"/>
<dbReference type="GO" id="GO:0000022">
    <property type="term" value="P:mitotic spindle elongation"/>
    <property type="evidence" value="ECO:0007669"/>
    <property type="project" value="TreeGrafter"/>
</dbReference>
<feature type="transmembrane region" description="Helical" evidence="11">
    <location>
        <begin position="294"/>
        <end position="315"/>
    </location>
</feature>
<dbReference type="EMBL" id="LUGH01000593">
    <property type="protein sequence ID" value="OBZ83859.1"/>
    <property type="molecule type" value="Genomic_DNA"/>
</dbReference>
<evidence type="ECO:0000313" key="13">
    <source>
        <dbReference type="EMBL" id="OBZ83859.1"/>
    </source>
</evidence>
<feature type="region of interest" description="Disordered" evidence="10">
    <location>
        <begin position="337"/>
        <end position="357"/>
    </location>
</feature>
<comment type="function">
    <text evidence="1">Golgi membrane protein involved in vesicular trafficking and spindle migration.</text>
</comment>
<evidence type="ECO:0000256" key="9">
    <source>
        <dbReference type="ARBA" id="ARBA00023136"/>
    </source>
</evidence>
<feature type="domain" description="VTT" evidence="12">
    <location>
        <begin position="152"/>
        <end position="265"/>
    </location>
</feature>
<evidence type="ECO:0000256" key="6">
    <source>
        <dbReference type="ARBA" id="ARBA00022692"/>
    </source>
</evidence>
<feature type="compositionally biased region" description="Acidic residues" evidence="10">
    <location>
        <begin position="337"/>
        <end position="348"/>
    </location>
</feature>
<dbReference type="GO" id="GO:0016192">
    <property type="term" value="P:vesicle-mediated transport"/>
    <property type="evidence" value="ECO:0007669"/>
    <property type="project" value="TreeGrafter"/>
</dbReference>
<dbReference type="PANTHER" id="PTHR47549:SF3">
    <property type="entry name" value="GOLGI APPARATUS MEMBRANE PROTEIN TVP38"/>
    <property type="match status" value="1"/>
</dbReference>
<dbReference type="STRING" id="101091.A0A1C7N5B7"/>
<evidence type="ECO:0000256" key="1">
    <source>
        <dbReference type="ARBA" id="ARBA00002978"/>
    </source>
</evidence>
<organism evidence="13 14">
    <name type="scientific">Choanephora cucurbitarum</name>
    <dbReference type="NCBI Taxonomy" id="101091"/>
    <lineage>
        <taxon>Eukaryota</taxon>
        <taxon>Fungi</taxon>
        <taxon>Fungi incertae sedis</taxon>
        <taxon>Mucoromycota</taxon>
        <taxon>Mucoromycotina</taxon>
        <taxon>Mucoromycetes</taxon>
        <taxon>Mucorales</taxon>
        <taxon>Mucorineae</taxon>
        <taxon>Choanephoraceae</taxon>
        <taxon>Choanephoroideae</taxon>
        <taxon>Choanephora</taxon>
    </lineage>
</organism>
<proteinExistence type="inferred from homology"/>